<organism evidence="2 3">
    <name type="scientific">Rufibacter quisquiliarum</name>
    <dbReference type="NCBI Taxonomy" id="1549639"/>
    <lineage>
        <taxon>Bacteria</taxon>
        <taxon>Pseudomonadati</taxon>
        <taxon>Bacteroidota</taxon>
        <taxon>Cytophagia</taxon>
        <taxon>Cytophagales</taxon>
        <taxon>Hymenobacteraceae</taxon>
        <taxon>Rufibacter</taxon>
    </lineage>
</organism>
<dbReference type="RefSeq" id="WP_182513567.1">
    <property type="nucleotide sequence ID" value="NZ_JACJIQ010000012.1"/>
</dbReference>
<feature type="transmembrane region" description="Helical" evidence="1">
    <location>
        <begin position="22"/>
        <end position="42"/>
    </location>
</feature>
<evidence type="ECO:0000313" key="2">
    <source>
        <dbReference type="EMBL" id="MBA9078305.1"/>
    </source>
</evidence>
<proteinExistence type="predicted"/>
<sequence>MQTAIHPETEKPRVFEALLLNAHWVPVMVVVFQFTLLGYTIGFKERRFRSPYTNRVHKLHKALRKERKAELECQQHLGIGA</sequence>
<dbReference type="AlphaFoldDB" id="A0A839GS24"/>
<dbReference type="Proteomes" id="UP000563094">
    <property type="component" value="Unassembled WGS sequence"/>
</dbReference>
<keyword evidence="3" id="KW-1185">Reference proteome</keyword>
<keyword evidence="1" id="KW-1133">Transmembrane helix</keyword>
<comment type="caution">
    <text evidence="2">The sequence shown here is derived from an EMBL/GenBank/DDBJ whole genome shotgun (WGS) entry which is preliminary data.</text>
</comment>
<protein>
    <submittedName>
        <fullName evidence="2">Uncharacterized protein</fullName>
    </submittedName>
</protein>
<accession>A0A839GS24</accession>
<evidence type="ECO:0000256" key="1">
    <source>
        <dbReference type="SAM" id="Phobius"/>
    </source>
</evidence>
<keyword evidence="1" id="KW-0812">Transmembrane</keyword>
<name>A0A839GS24_9BACT</name>
<dbReference type="EMBL" id="JACJIQ010000012">
    <property type="protein sequence ID" value="MBA9078305.1"/>
    <property type="molecule type" value="Genomic_DNA"/>
</dbReference>
<gene>
    <name evidence="2" type="ORF">FHS90_003031</name>
</gene>
<reference evidence="2 3" key="1">
    <citation type="submission" date="2020-08" db="EMBL/GenBank/DDBJ databases">
        <title>Genomic Encyclopedia of Type Strains, Phase IV (KMG-IV): sequencing the most valuable type-strain genomes for metagenomic binning, comparative biology and taxonomic classification.</title>
        <authorList>
            <person name="Goeker M."/>
        </authorList>
    </citation>
    <scope>NUCLEOTIDE SEQUENCE [LARGE SCALE GENOMIC DNA]</scope>
    <source>
        <strain evidence="2 3">DSM 29854</strain>
    </source>
</reference>
<evidence type="ECO:0000313" key="3">
    <source>
        <dbReference type="Proteomes" id="UP000563094"/>
    </source>
</evidence>
<keyword evidence="1" id="KW-0472">Membrane</keyword>